<protein>
    <submittedName>
        <fullName evidence="1">Uncharacterized protein</fullName>
    </submittedName>
</protein>
<proteinExistence type="predicted"/>
<sequence>MNQILLDPTKEISTIYHISAIPTPYFIGPAGKIL</sequence>
<name>D9QSJ0_ACEAZ</name>
<organism evidence="1 2">
    <name type="scientific">Acetohalobium arabaticum (strain ATCC 49924 / DSM 5501 / Z-7288)</name>
    <dbReference type="NCBI Taxonomy" id="574087"/>
    <lineage>
        <taxon>Bacteria</taxon>
        <taxon>Bacillati</taxon>
        <taxon>Bacillota</taxon>
        <taxon>Clostridia</taxon>
        <taxon>Halanaerobiales</taxon>
        <taxon>Halobacteroidaceae</taxon>
        <taxon>Acetohalobium</taxon>
    </lineage>
</organism>
<accession>D9QSJ0</accession>
<evidence type="ECO:0000313" key="1">
    <source>
        <dbReference type="EMBL" id="ADL13453.1"/>
    </source>
</evidence>
<evidence type="ECO:0000313" key="2">
    <source>
        <dbReference type="Proteomes" id="UP000001661"/>
    </source>
</evidence>
<dbReference type="KEGG" id="aar:Acear_1955"/>
<dbReference type="STRING" id="574087.Acear_1955"/>
<dbReference type="Proteomes" id="UP000001661">
    <property type="component" value="Chromosome"/>
</dbReference>
<dbReference type="HOGENOM" id="CLU_3371438_0_0_9"/>
<gene>
    <name evidence="1" type="ordered locus">Acear_1955</name>
</gene>
<reference evidence="1 2" key="1">
    <citation type="journal article" date="2010" name="Stand. Genomic Sci.">
        <title>Complete genome sequence of Acetohalobium arabaticum type strain (Z-7288).</title>
        <authorList>
            <person name="Sikorski J."/>
            <person name="Lapidus A."/>
            <person name="Chertkov O."/>
            <person name="Lucas S."/>
            <person name="Copeland A."/>
            <person name="Glavina Del Rio T."/>
            <person name="Nolan M."/>
            <person name="Tice H."/>
            <person name="Cheng J.F."/>
            <person name="Han C."/>
            <person name="Brambilla E."/>
            <person name="Pitluck S."/>
            <person name="Liolios K."/>
            <person name="Ivanova N."/>
            <person name="Mavromatis K."/>
            <person name="Mikhailova N."/>
            <person name="Pati A."/>
            <person name="Bruce D."/>
            <person name="Detter C."/>
            <person name="Tapia R."/>
            <person name="Goodwin L."/>
            <person name="Chen A."/>
            <person name="Palaniappan K."/>
            <person name="Land M."/>
            <person name="Hauser L."/>
            <person name="Chang Y.J."/>
            <person name="Jeffries C.D."/>
            <person name="Rohde M."/>
            <person name="Goker M."/>
            <person name="Spring S."/>
            <person name="Woyke T."/>
            <person name="Bristow J."/>
            <person name="Eisen J.A."/>
            <person name="Markowitz V."/>
            <person name="Hugenholtz P."/>
            <person name="Kyrpides N.C."/>
            <person name="Klenk H.P."/>
        </authorList>
    </citation>
    <scope>NUCLEOTIDE SEQUENCE [LARGE SCALE GENOMIC DNA]</scope>
    <source>
        <strain evidence="2">ATCC 49924 / DSM 5501 / Z-7288</strain>
    </source>
</reference>
<dbReference type="EMBL" id="CP002105">
    <property type="protein sequence ID" value="ADL13453.1"/>
    <property type="molecule type" value="Genomic_DNA"/>
</dbReference>
<keyword evidence="2" id="KW-1185">Reference proteome</keyword>
<dbReference type="AlphaFoldDB" id="D9QSJ0"/>